<dbReference type="Gene3D" id="1.10.287.1080">
    <property type="entry name" value="MazG-like"/>
    <property type="match status" value="1"/>
</dbReference>
<accession>A0ABV3FIQ5</accession>
<dbReference type="Proteomes" id="UP001551658">
    <property type="component" value="Unassembled WGS sequence"/>
</dbReference>
<evidence type="ECO:0000313" key="2">
    <source>
        <dbReference type="Proteomes" id="UP001551658"/>
    </source>
</evidence>
<proteinExistence type="predicted"/>
<name>A0ABV3FIQ5_9NOCA</name>
<evidence type="ECO:0000313" key="1">
    <source>
        <dbReference type="EMBL" id="MEV0367540.1"/>
    </source>
</evidence>
<sequence length="108" mass="11337">MTEIRTEGIAALAAFLNAANGTDQSEMTMQMLKLTEEAGEVAGAWIGYTGQNPRKGQTHTLEDVLSELADVAITAMVGIARLGGDPGVVVGGKVAVMEERYAQLEVAE</sequence>
<protein>
    <submittedName>
        <fullName evidence="1">MazG-like family protein</fullName>
    </submittedName>
</protein>
<dbReference type="RefSeq" id="WP_357987260.1">
    <property type="nucleotide sequence ID" value="NZ_JBFAIH010000031.1"/>
</dbReference>
<dbReference type="SUPFAM" id="SSF101386">
    <property type="entry name" value="all-alpha NTP pyrophosphatases"/>
    <property type="match status" value="1"/>
</dbReference>
<keyword evidence="2" id="KW-1185">Reference proteome</keyword>
<dbReference type="InterPro" id="IPR044548">
    <property type="entry name" value="AF0060_NTP-PPase_MazG-like"/>
</dbReference>
<gene>
    <name evidence="1" type="ORF">AB0H72_33125</name>
</gene>
<organism evidence="1 2">
    <name type="scientific">Nocardia fusca</name>
    <dbReference type="NCBI Taxonomy" id="941183"/>
    <lineage>
        <taxon>Bacteria</taxon>
        <taxon>Bacillati</taxon>
        <taxon>Actinomycetota</taxon>
        <taxon>Actinomycetes</taxon>
        <taxon>Mycobacteriales</taxon>
        <taxon>Nocardiaceae</taxon>
        <taxon>Nocardia</taxon>
    </lineage>
</organism>
<dbReference type="CDD" id="cd11533">
    <property type="entry name" value="NTP-PPase_Af0060_like"/>
    <property type="match status" value="1"/>
</dbReference>
<dbReference type="EMBL" id="JBFAIH010000031">
    <property type="protein sequence ID" value="MEV0367540.1"/>
    <property type="molecule type" value="Genomic_DNA"/>
</dbReference>
<reference evidence="1 2" key="1">
    <citation type="submission" date="2024-06" db="EMBL/GenBank/DDBJ databases">
        <title>The Natural Products Discovery Center: Release of the First 8490 Sequenced Strains for Exploring Actinobacteria Biosynthetic Diversity.</title>
        <authorList>
            <person name="Kalkreuter E."/>
            <person name="Kautsar S.A."/>
            <person name="Yang D."/>
            <person name="Bader C.D."/>
            <person name="Teijaro C.N."/>
            <person name="Fluegel L."/>
            <person name="Davis C.M."/>
            <person name="Simpson J.R."/>
            <person name="Lauterbach L."/>
            <person name="Steele A.D."/>
            <person name="Gui C."/>
            <person name="Meng S."/>
            <person name="Li G."/>
            <person name="Viehrig K."/>
            <person name="Ye F."/>
            <person name="Su P."/>
            <person name="Kiefer A.F."/>
            <person name="Nichols A."/>
            <person name="Cepeda A.J."/>
            <person name="Yan W."/>
            <person name="Fan B."/>
            <person name="Jiang Y."/>
            <person name="Adhikari A."/>
            <person name="Zheng C.-J."/>
            <person name="Schuster L."/>
            <person name="Cowan T.M."/>
            <person name="Smanski M.J."/>
            <person name="Chevrette M.G."/>
            <person name="De Carvalho L.P.S."/>
            <person name="Shen B."/>
        </authorList>
    </citation>
    <scope>NUCLEOTIDE SEQUENCE [LARGE SCALE GENOMIC DNA]</scope>
    <source>
        <strain evidence="1 2">NPDC050671</strain>
    </source>
</reference>
<comment type="caution">
    <text evidence="1">The sequence shown here is derived from an EMBL/GenBank/DDBJ whole genome shotgun (WGS) entry which is preliminary data.</text>
</comment>